<accession>A0A2S4UZW3</accession>
<evidence type="ECO:0000313" key="3">
    <source>
        <dbReference type="Proteomes" id="UP000239156"/>
    </source>
</evidence>
<protein>
    <submittedName>
        <fullName evidence="2">Uncharacterized protein</fullName>
    </submittedName>
</protein>
<dbReference type="EMBL" id="PKSL01000136">
    <property type="protein sequence ID" value="POW02791.1"/>
    <property type="molecule type" value="Genomic_DNA"/>
</dbReference>
<proteinExistence type="predicted"/>
<gene>
    <name evidence="2" type="ORF">PSTT_11536</name>
</gene>
<dbReference type="VEuPathDB" id="FungiDB:PSHT_10106"/>
<feature type="region of interest" description="Disordered" evidence="1">
    <location>
        <begin position="796"/>
        <end position="815"/>
    </location>
</feature>
<sequence length="1090" mass="121695">MYNENPARHGFANTGRSAKHQTLGGKDWIKVHSMPDGTFFPTLLLTILKRILPVVLILASELRQHPHTMNLFFVVFFTFYLGCNAMNDLSSGPVKMTVEETADKTTLIDLNQAIPISSQQNIPPQNPNRYKTNASRSCEDPKVTILLPSAPDRGVVLRSSHLVPPMWLTERPHGALPVPGTPPRTLPTELKRKIPDTDSRISSSEFHSSAVSNPLDQVGTTAQRGFQLFGFTIEPEGYAKKCKGVERMGDPAEIKTTPIPGSLSEADSSSIDISLPKPHVGTSSPSLSVTPKLPSISSVSRQTTVRVHENMSGHEVQVSKKDQTAANTKLERMTFDQWIRAPVQVDRSIPSLWWGELVMTEDQFVRHAGTAFRHYKLPNAAQIYPGRPFSEATSISRMRNQSAVQFLVENIPPWRSRYEGKLNSFAISGINHKTINSGLEKLIVSYLNFVEMISTMVPRDKKTNDINFELKEALQLLESVDETQEPHKFKHSPPSESQRSVIKEIFRGTSTGTRETLVSPTFAKTPNIGKRGLDPNPFQARWNSLPTSPGENFEKDPLSRVVFSIGTSSTIPQSRAMNRFFIVFFASYLGCNAMNDFSSGPIKAVVEKTADEQTFVDKDQADPIWSQRNIPARNPNRYMTNGGGSCEDPNVTVLSPSAPNGGVSLRSSHLVPPVWFTENLQDGTPKGHIEKQYGTAPRALPAELKRKRPDTHSRISGSEFQSSAVFSPLGQVETIAQRRFKLFGFLVEPEGYAKKCKGVERMEDPAEIKTTPIPGSLSEADSSSKDMFIAKQHVDTSSSSLSVTPKPPSVGPVSGQATVRARKNTTGPEVQLQVSIQDQTTANTKLRRLKFDVDLFKSFASLTSNGGVLPPKLTALFCLGGGSELVMTEDEFVRYSGTAFQNYKLPNAAEIHPEKTFSETSSKSRLRNHRYEEKLKINWLLFIRSISGTSHKTVNSGLEKLIVSYFNFVEMISTVVPRDKQTNDINLELKKSFELLESIYETKEPHELPYHPALESQRSVIKEKLFLTQSSDNLTRLWVLLDIWLETFRNRLFQAMKRSGQSRPGDNFMKRFFWTTFFVSIKPFTAQLGD</sequence>
<dbReference type="AlphaFoldDB" id="A0A2S4UZW3"/>
<dbReference type="VEuPathDB" id="FungiDB:PSTT_11536"/>
<reference evidence="2" key="1">
    <citation type="submission" date="2017-12" db="EMBL/GenBank/DDBJ databases">
        <title>Gene loss provides genomic basis for host adaptation in cereal stripe rust fungi.</title>
        <authorList>
            <person name="Xia C."/>
        </authorList>
    </citation>
    <scope>NUCLEOTIDE SEQUENCE [LARGE SCALE GENOMIC DNA]</scope>
    <source>
        <strain evidence="2">93-210</strain>
    </source>
</reference>
<keyword evidence="3" id="KW-1185">Reference proteome</keyword>
<dbReference type="VEuPathDB" id="FungiDB:PSHT_10109"/>
<evidence type="ECO:0000313" key="2">
    <source>
        <dbReference type="EMBL" id="POW02791.1"/>
    </source>
</evidence>
<evidence type="ECO:0000256" key="1">
    <source>
        <dbReference type="SAM" id="MobiDB-lite"/>
    </source>
</evidence>
<name>A0A2S4UZW3_9BASI</name>
<organism evidence="2 3">
    <name type="scientific">Puccinia striiformis</name>
    <dbReference type="NCBI Taxonomy" id="27350"/>
    <lineage>
        <taxon>Eukaryota</taxon>
        <taxon>Fungi</taxon>
        <taxon>Dikarya</taxon>
        <taxon>Basidiomycota</taxon>
        <taxon>Pucciniomycotina</taxon>
        <taxon>Pucciniomycetes</taxon>
        <taxon>Pucciniales</taxon>
        <taxon>Pucciniaceae</taxon>
        <taxon>Puccinia</taxon>
    </lineage>
</organism>
<comment type="caution">
    <text evidence="2">The sequence shown here is derived from an EMBL/GenBank/DDBJ whole genome shotgun (WGS) entry which is preliminary data.</text>
</comment>
<dbReference type="Proteomes" id="UP000239156">
    <property type="component" value="Unassembled WGS sequence"/>
</dbReference>
<dbReference type="VEuPathDB" id="FungiDB:PSHT_10104"/>